<keyword evidence="3" id="KW-1185">Reference proteome</keyword>
<reference evidence="2 3" key="1">
    <citation type="submission" date="2013-05" db="EMBL/GenBank/DDBJ databases">
        <title>Genome assembly of Chondromyces apiculatus DSM 436.</title>
        <authorList>
            <person name="Sharma G."/>
            <person name="Khatri I."/>
            <person name="Kaur C."/>
            <person name="Mayilraj S."/>
            <person name="Subramanian S."/>
        </authorList>
    </citation>
    <scope>NUCLEOTIDE SEQUENCE [LARGE SCALE GENOMIC DNA]</scope>
    <source>
        <strain evidence="2 3">DSM 436</strain>
    </source>
</reference>
<evidence type="ECO:0000313" key="3">
    <source>
        <dbReference type="Proteomes" id="UP000019678"/>
    </source>
</evidence>
<proteinExistence type="predicted"/>
<dbReference type="Proteomes" id="UP000019678">
    <property type="component" value="Unassembled WGS sequence"/>
</dbReference>
<accession>A0A017SW28</accession>
<comment type="caution">
    <text evidence="2">The sequence shown here is derived from an EMBL/GenBank/DDBJ whole genome shotgun (WGS) entry which is preliminary data.</text>
</comment>
<sequence length="57" mass="5923">MHIHAANAHTRRGDTHGHAAQAAQAAQEGHLTAPPNLGPQAVTGLRRAASAQYISAY</sequence>
<name>A0A017SW28_9BACT</name>
<evidence type="ECO:0000256" key="1">
    <source>
        <dbReference type="SAM" id="MobiDB-lite"/>
    </source>
</evidence>
<organism evidence="2 3">
    <name type="scientific">Chondromyces apiculatus DSM 436</name>
    <dbReference type="NCBI Taxonomy" id="1192034"/>
    <lineage>
        <taxon>Bacteria</taxon>
        <taxon>Pseudomonadati</taxon>
        <taxon>Myxococcota</taxon>
        <taxon>Polyangia</taxon>
        <taxon>Polyangiales</taxon>
        <taxon>Polyangiaceae</taxon>
        <taxon>Chondromyces</taxon>
    </lineage>
</organism>
<feature type="region of interest" description="Disordered" evidence="1">
    <location>
        <begin position="1"/>
        <end position="41"/>
    </location>
</feature>
<evidence type="ECO:0000313" key="2">
    <source>
        <dbReference type="EMBL" id="EYF00820.1"/>
    </source>
</evidence>
<dbReference type="AlphaFoldDB" id="A0A017SW28"/>
<dbReference type="EMBL" id="ASRX01000097">
    <property type="protein sequence ID" value="EYF00820.1"/>
    <property type="molecule type" value="Genomic_DNA"/>
</dbReference>
<gene>
    <name evidence="2" type="ORF">CAP_8981</name>
</gene>
<protein>
    <submittedName>
        <fullName evidence="2">Uncharacterized protein</fullName>
    </submittedName>
</protein>